<keyword evidence="13" id="KW-1185">Reference proteome</keyword>
<dbReference type="Proteomes" id="UP000318186">
    <property type="component" value="Unassembled WGS sequence"/>
</dbReference>
<feature type="domain" description="HTH merR-type" evidence="9">
    <location>
        <begin position="10"/>
        <end position="78"/>
    </location>
</feature>
<proteinExistence type="predicted"/>
<reference evidence="10 12" key="1">
    <citation type="submission" date="2019-06" db="EMBL/GenBank/DDBJ databases">
        <title>Sequencing the genomes of 1000 actinobacteria strains.</title>
        <authorList>
            <person name="Klenk H.-P."/>
        </authorList>
    </citation>
    <scope>NUCLEOTIDE SEQUENCE [LARGE SCALE GENOMIC DNA]</scope>
    <source>
        <strain evidence="10 12">DSM 42059</strain>
    </source>
</reference>
<dbReference type="PROSITE" id="PS50937">
    <property type="entry name" value="HTH_MERR_2"/>
    <property type="match status" value="1"/>
</dbReference>
<name>A0A561URX7_9ACTN</name>
<dbReference type="Pfam" id="PF00376">
    <property type="entry name" value="MerR"/>
    <property type="match status" value="1"/>
</dbReference>
<evidence type="ECO:0000259" key="9">
    <source>
        <dbReference type="PROSITE" id="PS50937"/>
    </source>
</evidence>
<keyword evidence="7" id="KW-0804">Transcription</keyword>
<accession>A0A561URX7</accession>
<organism evidence="10 12">
    <name type="scientific">Streptomyces brevispora</name>
    <dbReference type="NCBI Taxonomy" id="887462"/>
    <lineage>
        <taxon>Bacteria</taxon>
        <taxon>Bacillati</taxon>
        <taxon>Actinomycetota</taxon>
        <taxon>Actinomycetes</taxon>
        <taxon>Kitasatosporales</taxon>
        <taxon>Streptomycetaceae</taxon>
        <taxon>Streptomyces</taxon>
    </lineage>
</organism>
<sequence length="180" mass="19651">MPQIPQTLHELTVGQLSARSGAAVSALHFYEAKGLIGSRRTSGNQRRYSRDALRRVAFVRAAQRVGIPLATIRDALAQLPEERTPNRDDWARLSEAWRSELDGRIEQLARLRDHLTDCIGCGCLSLENCVLSNPNDITGERISGSRLMPGKVAEHRGTESKAGHAGSRSGPREGTEGSGR</sequence>
<dbReference type="GO" id="GO:0003677">
    <property type="term" value="F:DNA binding"/>
    <property type="evidence" value="ECO:0007669"/>
    <property type="project" value="UniProtKB-KW"/>
</dbReference>
<dbReference type="CDD" id="cd01110">
    <property type="entry name" value="HTH_SoxR"/>
    <property type="match status" value="1"/>
</dbReference>
<feature type="compositionally biased region" description="Basic and acidic residues" evidence="8">
    <location>
        <begin position="170"/>
        <end position="180"/>
    </location>
</feature>
<evidence type="ECO:0000256" key="8">
    <source>
        <dbReference type="SAM" id="MobiDB-lite"/>
    </source>
</evidence>
<dbReference type="GO" id="GO:0051537">
    <property type="term" value="F:2 iron, 2 sulfur cluster binding"/>
    <property type="evidence" value="ECO:0007669"/>
    <property type="project" value="UniProtKB-KW"/>
</dbReference>
<evidence type="ECO:0000256" key="5">
    <source>
        <dbReference type="ARBA" id="ARBA00023015"/>
    </source>
</evidence>
<evidence type="ECO:0000256" key="3">
    <source>
        <dbReference type="ARBA" id="ARBA00023004"/>
    </source>
</evidence>
<dbReference type="InterPro" id="IPR010211">
    <property type="entry name" value="Redox-sen_tscrpt-act_SoxR"/>
</dbReference>
<evidence type="ECO:0000313" key="11">
    <source>
        <dbReference type="EMBL" id="WSC16703.1"/>
    </source>
</evidence>
<dbReference type="InterPro" id="IPR000551">
    <property type="entry name" value="MerR-type_HTH_dom"/>
</dbReference>
<dbReference type="InterPro" id="IPR015358">
    <property type="entry name" value="Tscrpt_reg_MerR_DNA-bd"/>
</dbReference>
<feature type="region of interest" description="Disordered" evidence="8">
    <location>
        <begin position="138"/>
        <end position="180"/>
    </location>
</feature>
<evidence type="ECO:0000256" key="6">
    <source>
        <dbReference type="ARBA" id="ARBA00023125"/>
    </source>
</evidence>
<keyword evidence="6" id="KW-0238">DNA-binding</keyword>
<gene>
    <name evidence="11" type="primary">soxR</name>
    <name evidence="10" type="ORF">FHX80_11516</name>
    <name evidence="11" type="ORF">OIE64_30330</name>
</gene>
<dbReference type="NCBIfam" id="TIGR01950">
    <property type="entry name" value="SoxR"/>
    <property type="match status" value="1"/>
</dbReference>
<dbReference type="Gene3D" id="1.10.1660.10">
    <property type="match status" value="1"/>
</dbReference>
<keyword evidence="5" id="KW-0805">Transcription regulation</keyword>
<keyword evidence="2" id="KW-0479">Metal-binding</keyword>
<dbReference type="PANTHER" id="PTHR30204:SF0">
    <property type="entry name" value="REDOX-SENSITIVE TRANSCRIPTIONAL ACTIVATOR SOXR"/>
    <property type="match status" value="1"/>
</dbReference>
<dbReference type="AlphaFoldDB" id="A0A561URX7"/>
<dbReference type="GO" id="GO:0003700">
    <property type="term" value="F:DNA-binding transcription factor activity"/>
    <property type="evidence" value="ECO:0007669"/>
    <property type="project" value="InterPro"/>
</dbReference>
<dbReference type="RefSeq" id="WP_244318117.1">
    <property type="nucleotide sequence ID" value="NZ_CP109114.1"/>
</dbReference>
<evidence type="ECO:0000256" key="2">
    <source>
        <dbReference type="ARBA" id="ARBA00022723"/>
    </source>
</evidence>
<dbReference type="Proteomes" id="UP001330827">
    <property type="component" value="Chromosome"/>
</dbReference>
<evidence type="ECO:0000313" key="12">
    <source>
        <dbReference type="Proteomes" id="UP000318186"/>
    </source>
</evidence>
<dbReference type="EMBL" id="CP109114">
    <property type="protein sequence ID" value="WSC16703.1"/>
    <property type="molecule type" value="Genomic_DNA"/>
</dbReference>
<dbReference type="EMBL" id="VIWW01000001">
    <property type="protein sequence ID" value="TWG02115.1"/>
    <property type="molecule type" value="Genomic_DNA"/>
</dbReference>
<dbReference type="PANTHER" id="PTHR30204">
    <property type="entry name" value="REDOX-CYCLING DRUG-SENSING TRANSCRIPTIONAL ACTIVATOR SOXR"/>
    <property type="match status" value="1"/>
</dbReference>
<keyword evidence="4" id="KW-0411">Iron-sulfur</keyword>
<dbReference type="GO" id="GO:0046872">
    <property type="term" value="F:metal ion binding"/>
    <property type="evidence" value="ECO:0007669"/>
    <property type="project" value="UniProtKB-KW"/>
</dbReference>
<dbReference type="InterPro" id="IPR047057">
    <property type="entry name" value="MerR_fam"/>
</dbReference>
<keyword evidence="1" id="KW-0001">2Fe-2S</keyword>
<reference evidence="11 13" key="2">
    <citation type="submission" date="2022-10" db="EMBL/GenBank/DDBJ databases">
        <title>The complete genomes of actinobacterial strains from the NBC collection.</title>
        <authorList>
            <person name="Joergensen T.S."/>
            <person name="Alvarez Arevalo M."/>
            <person name="Sterndorff E.B."/>
            <person name="Faurdal D."/>
            <person name="Vuksanovic O."/>
            <person name="Mourched A.-S."/>
            <person name="Charusanti P."/>
            <person name="Shaw S."/>
            <person name="Blin K."/>
            <person name="Weber T."/>
        </authorList>
    </citation>
    <scope>NUCLEOTIDE SEQUENCE [LARGE SCALE GENOMIC DNA]</scope>
    <source>
        <strain evidence="11 13">NBC 01769</strain>
    </source>
</reference>
<dbReference type="Pfam" id="PF09278">
    <property type="entry name" value="MerR-DNA-bind"/>
    <property type="match status" value="1"/>
</dbReference>
<evidence type="ECO:0000256" key="7">
    <source>
        <dbReference type="ARBA" id="ARBA00023163"/>
    </source>
</evidence>
<dbReference type="SMART" id="SM00422">
    <property type="entry name" value="HTH_MERR"/>
    <property type="match status" value="1"/>
</dbReference>
<keyword evidence="3" id="KW-0408">Iron</keyword>
<evidence type="ECO:0000313" key="10">
    <source>
        <dbReference type="EMBL" id="TWG02115.1"/>
    </source>
</evidence>
<evidence type="ECO:0000313" key="13">
    <source>
        <dbReference type="Proteomes" id="UP001330827"/>
    </source>
</evidence>
<dbReference type="GO" id="GO:0006979">
    <property type="term" value="P:response to oxidative stress"/>
    <property type="evidence" value="ECO:0007669"/>
    <property type="project" value="InterPro"/>
</dbReference>
<dbReference type="SUPFAM" id="SSF46955">
    <property type="entry name" value="Putative DNA-binding domain"/>
    <property type="match status" value="1"/>
</dbReference>
<evidence type="ECO:0000256" key="1">
    <source>
        <dbReference type="ARBA" id="ARBA00022714"/>
    </source>
</evidence>
<evidence type="ECO:0000256" key="4">
    <source>
        <dbReference type="ARBA" id="ARBA00023014"/>
    </source>
</evidence>
<dbReference type="InterPro" id="IPR009061">
    <property type="entry name" value="DNA-bd_dom_put_sf"/>
</dbReference>
<feature type="compositionally biased region" description="Basic and acidic residues" evidence="8">
    <location>
        <begin position="152"/>
        <end position="162"/>
    </location>
</feature>
<dbReference type="PRINTS" id="PR00040">
    <property type="entry name" value="HTHMERR"/>
</dbReference>
<protein>
    <submittedName>
        <fullName evidence="10 11">Redox-sensitive transcriptional activator SoxR</fullName>
    </submittedName>
</protein>